<accession>A0A0U5H0W7</accession>
<dbReference type="InterPro" id="IPR000209">
    <property type="entry name" value="Peptidase_S8/S53_dom"/>
</dbReference>
<keyword evidence="3" id="KW-0378">Hydrolase</keyword>
<dbReference type="RefSeq" id="WP_059056594.1">
    <property type="nucleotide sequence ID" value="NZ_CEML01000002.1"/>
</dbReference>
<organism evidence="3 4">
    <name type="scientific">Halobacterium hubeiense</name>
    <dbReference type="NCBI Taxonomy" id="1407499"/>
    <lineage>
        <taxon>Archaea</taxon>
        <taxon>Methanobacteriati</taxon>
        <taxon>Methanobacteriota</taxon>
        <taxon>Stenosarchaea group</taxon>
        <taxon>Halobacteria</taxon>
        <taxon>Halobacteriales</taxon>
        <taxon>Halobacteriaceae</taxon>
        <taxon>Halobacterium</taxon>
    </lineage>
</organism>
<dbReference type="EMBL" id="LN831302">
    <property type="protein sequence ID" value="CQH54950.1"/>
    <property type="molecule type" value="Genomic_DNA"/>
</dbReference>
<dbReference type="PROSITE" id="PS51892">
    <property type="entry name" value="SUBTILASE"/>
    <property type="match status" value="1"/>
</dbReference>
<evidence type="ECO:0000259" key="2">
    <source>
        <dbReference type="Pfam" id="PF00082"/>
    </source>
</evidence>
<dbReference type="STRING" id="1407499.HHUB_2157"/>
<reference evidence="4" key="1">
    <citation type="journal article" date="2016" name="Environ. Microbiol.">
        <title>The complete genome of a viable archaeum isolated from 123-million-year-old rock salt.</title>
        <authorList>
            <person name="Jaakkola S.T."/>
            <person name="Pfeiffer F."/>
            <person name="Ravantti J.J."/>
            <person name="Guo Q."/>
            <person name="Liu Y."/>
            <person name="Chen X."/>
            <person name="Ma H."/>
            <person name="Yang C."/>
            <person name="Oksanen H.M."/>
            <person name="Bamford D.H."/>
        </authorList>
    </citation>
    <scope>NUCLEOTIDE SEQUENCE</scope>
    <source>
        <strain evidence="4">JI20-1</strain>
    </source>
</reference>
<keyword evidence="3" id="KW-0645">Protease</keyword>
<comment type="similarity">
    <text evidence="1">Belongs to the peptidase S8 family.</text>
</comment>
<keyword evidence="4" id="KW-1185">Reference proteome</keyword>
<comment type="caution">
    <text evidence="1">Lacks conserved residue(s) required for the propagation of feature annotation.</text>
</comment>
<dbReference type="KEGG" id="hhb:Hhub_2157"/>
<proteinExistence type="inferred from homology"/>
<dbReference type="Gene3D" id="3.40.50.200">
    <property type="entry name" value="Peptidase S8/S53 domain"/>
    <property type="match status" value="1"/>
</dbReference>
<dbReference type="Proteomes" id="UP000066737">
    <property type="component" value="Chromosome I"/>
</dbReference>
<evidence type="ECO:0000313" key="4">
    <source>
        <dbReference type="Proteomes" id="UP000066737"/>
    </source>
</evidence>
<name>A0A0U5H0W7_9EURY</name>
<evidence type="ECO:0000256" key="1">
    <source>
        <dbReference type="PROSITE-ProRule" id="PRU01240"/>
    </source>
</evidence>
<gene>
    <name evidence="3" type="ORF">HHUB_2157</name>
</gene>
<dbReference type="GeneID" id="70638371"/>
<dbReference type="InterPro" id="IPR036852">
    <property type="entry name" value="Peptidase_S8/S53_dom_sf"/>
</dbReference>
<dbReference type="GO" id="GO:0006508">
    <property type="term" value="P:proteolysis"/>
    <property type="evidence" value="ECO:0007669"/>
    <property type="project" value="UniProtKB-KW"/>
</dbReference>
<sequence length="69" mass="7300">MPAYGWKTCTSMAAPQVAGAVVLVRSQRPDASAEEVEALIQETASQPEEGELYHGAGHLDLDAFVKAAE</sequence>
<dbReference type="GO" id="GO:0004252">
    <property type="term" value="F:serine-type endopeptidase activity"/>
    <property type="evidence" value="ECO:0007669"/>
    <property type="project" value="InterPro"/>
</dbReference>
<dbReference type="Pfam" id="PF00082">
    <property type="entry name" value="Peptidase_S8"/>
    <property type="match status" value="1"/>
</dbReference>
<dbReference type="SUPFAM" id="SSF52743">
    <property type="entry name" value="Subtilisin-like"/>
    <property type="match status" value="1"/>
</dbReference>
<dbReference type="AlphaFoldDB" id="A0A0U5H0W7"/>
<feature type="domain" description="Peptidase S8/S53" evidence="2">
    <location>
        <begin position="7"/>
        <end position="51"/>
    </location>
</feature>
<protein>
    <submittedName>
        <fullName evidence="3">Homolog to S8 family serine protease C-terminal region</fullName>
    </submittedName>
</protein>
<evidence type="ECO:0000313" key="3">
    <source>
        <dbReference type="EMBL" id="CQH54950.1"/>
    </source>
</evidence>